<comment type="caution">
    <text evidence="2">The sequence shown here is derived from an EMBL/GenBank/DDBJ whole genome shotgun (WGS) entry which is preliminary data.</text>
</comment>
<dbReference type="InterPro" id="IPR002178">
    <property type="entry name" value="PTS_EIIA_type-2_dom"/>
</dbReference>
<dbReference type="Proteomes" id="UP000466799">
    <property type="component" value="Unassembled WGS sequence"/>
</dbReference>
<sequence>MKKFIIWNAEMPSGTKEGFMDWEANFLAQEGIVGNIQSVKQALKEREDAGSTLITEQLALPHFKIDEAKEAAIIFVQSAQPIAEWELGISIDRFLCIVVPDSKNKKDLEQLKNFFVWMASDGILEELSLGSKEVVQGLISQMED</sequence>
<dbReference type="SUPFAM" id="SSF55804">
    <property type="entry name" value="Phoshotransferase/anion transport protein"/>
    <property type="match status" value="1"/>
</dbReference>
<organism evidence="2 3">
    <name type="scientific">Limosilactobacillus fermentum</name>
    <name type="common">Lactobacillus fermentum</name>
    <dbReference type="NCBI Taxonomy" id="1613"/>
    <lineage>
        <taxon>Bacteria</taxon>
        <taxon>Bacillati</taxon>
        <taxon>Bacillota</taxon>
        <taxon>Bacilli</taxon>
        <taxon>Lactobacillales</taxon>
        <taxon>Lactobacillaceae</taxon>
        <taxon>Limosilactobacillus</taxon>
    </lineage>
</organism>
<dbReference type="GO" id="GO:0030295">
    <property type="term" value="F:protein kinase activator activity"/>
    <property type="evidence" value="ECO:0007669"/>
    <property type="project" value="TreeGrafter"/>
</dbReference>
<evidence type="ECO:0000313" key="3">
    <source>
        <dbReference type="Proteomes" id="UP000466799"/>
    </source>
</evidence>
<dbReference type="InterPro" id="IPR051541">
    <property type="entry name" value="PTS_SugarTrans_NitroReg"/>
</dbReference>
<evidence type="ECO:0000313" key="2">
    <source>
        <dbReference type="EMBL" id="MPQ35446.1"/>
    </source>
</evidence>
<dbReference type="RefSeq" id="WP_003685458.1">
    <property type="nucleotide sequence ID" value="NZ_CP016803.1"/>
</dbReference>
<proteinExistence type="predicted"/>
<dbReference type="PROSITE" id="PS51094">
    <property type="entry name" value="PTS_EIIA_TYPE_2"/>
    <property type="match status" value="1"/>
</dbReference>
<dbReference type="AlphaFoldDB" id="A0A843R3L3"/>
<feature type="domain" description="PTS EIIA type-2" evidence="1">
    <location>
        <begin position="1"/>
        <end position="144"/>
    </location>
</feature>
<dbReference type="PANTHER" id="PTHR47738">
    <property type="entry name" value="PTS SYSTEM FRUCTOSE-LIKE EIIA COMPONENT-RELATED"/>
    <property type="match status" value="1"/>
</dbReference>
<dbReference type="InterPro" id="IPR016152">
    <property type="entry name" value="PTrfase/Anion_transptr"/>
</dbReference>
<gene>
    <name evidence="2" type="ORF">GC247_06005</name>
</gene>
<dbReference type="Pfam" id="PF00359">
    <property type="entry name" value="PTS_EIIA_2"/>
    <property type="match status" value="1"/>
</dbReference>
<dbReference type="EMBL" id="WHJL01000047">
    <property type="protein sequence ID" value="MPQ35446.1"/>
    <property type="molecule type" value="Genomic_DNA"/>
</dbReference>
<protein>
    <recommendedName>
        <fullName evidence="1">PTS EIIA type-2 domain-containing protein</fullName>
    </recommendedName>
</protein>
<accession>A0A843R3L3</accession>
<dbReference type="Gene3D" id="3.40.930.10">
    <property type="entry name" value="Mannitol-specific EII, Chain A"/>
    <property type="match status" value="1"/>
</dbReference>
<reference evidence="2 3" key="1">
    <citation type="submission" date="2019-10" db="EMBL/GenBank/DDBJ databases">
        <title>Genome Sequencing and assembly of Lactobacillus fermentum I2, a lactic acid bacteria.</title>
        <authorList>
            <person name="Lopes L.S."/>
            <person name="Persinoti G.F."/>
            <person name="Riano-Pachon D.M."/>
            <person name="Labate C.A."/>
        </authorList>
    </citation>
    <scope>NUCLEOTIDE SEQUENCE [LARGE SCALE GENOMIC DNA]</scope>
    <source>
        <strain evidence="2 3">I2</strain>
    </source>
</reference>
<evidence type="ECO:0000259" key="1">
    <source>
        <dbReference type="PROSITE" id="PS51094"/>
    </source>
</evidence>
<name>A0A843R3L3_LIMFE</name>
<dbReference type="PANTHER" id="PTHR47738:SF1">
    <property type="entry name" value="NITROGEN REGULATORY PROTEIN"/>
    <property type="match status" value="1"/>
</dbReference>